<evidence type="ECO:0000313" key="7">
    <source>
        <dbReference type="EMBL" id="EJT79169.1"/>
    </source>
</evidence>
<feature type="compositionally biased region" description="Acidic residues" evidence="4">
    <location>
        <begin position="1119"/>
        <end position="1132"/>
    </location>
</feature>
<gene>
    <name evidence="8" type="primary">20344715</name>
    <name evidence="7" type="ORF">GGTG_04257</name>
</gene>
<feature type="compositionally biased region" description="Basic and acidic residues" evidence="4">
    <location>
        <begin position="1006"/>
        <end position="1035"/>
    </location>
</feature>
<dbReference type="HOGENOM" id="CLU_003753_1_0_1"/>
<comment type="similarity">
    <text evidence="2">Belongs to the RRP12 family.</text>
</comment>
<evidence type="ECO:0000256" key="2">
    <source>
        <dbReference type="ARBA" id="ARBA00007690"/>
    </source>
</evidence>
<dbReference type="Proteomes" id="UP000006039">
    <property type="component" value="Unassembled WGS sequence"/>
</dbReference>
<evidence type="ECO:0000256" key="1">
    <source>
        <dbReference type="ARBA" id="ARBA00004123"/>
    </source>
</evidence>
<evidence type="ECO:0000256" key="4">
    <source>
        <dbReference type="SAM" id="MobiDB-lite"/>
    </source>
</evidence>
<dbReference type="InterPro" id="IPR057860">
    <property type="entry name" value="HEAT_RRP12_N"/>
</dbReference>
<feature type="compositionally biased region" description="Acidic residues" evidence="4">
    <location>
        <begin position="1170"/>
        <end position="1180"/>
    </location>
</feature>
<feature type="domain" description="RRP12 HEAT" evidence="5">
    <location>
        <begin position="341"/>
        <end position="630"/>
    </location>
</feature>
<evidence type="ECO:0000259" key="5">
    <source>
        <dbReference type="Pfam" id="PF08161"/>
    </source>
</evidence>
<dbReference type="InterPro" id="IPR016024">
    <property type="entry name" value="ARM-type_fold"/>
</dbReference>
<name>J3NSK6_GAET3</name>
<feature type="compositionally biased region" description="Gly residues" evidence="4">
    <location>
        <begin position="1199"/>
        <end position="1225"/>
    </location>
</feature>
<evidence type="ECO:0000313" key="9">
    <source>
        <dbReference type="Proteomes" id="UP000006039"/>
    </source>
</evidence>
<reference evidence="8" key="4">
    <citation type="journal article" date="2015" name="G3 (Bethesda)">
        <title>Genome sequences of three phytopathogenic species of the Magnaporthaceae family of fungi.</title>
        <authorList>
            <person name="Okagaki L.H."/>
            <person name="Nunes C.C."/>
            <person name="Sailsbery J."/>
            <person name="Clay B."/>
            <person name="Brown D."/>
            <person name="John T."/>
            <person name="Oh Y."/>
            <person name="Young N."/>
            <person name="Fitzgerald M."/>
            <person name="Haas B.J."/>
            <person name="Zeng Q."/>
            <person name="Young S."/>
            <person name="Adiconis X."/>
            <person name="Fan L."/>
            <person name="Levin J.Z."/>
            <person name="Mitchell T.K."/>
            <person name="Okubara P.A."/>
            <person name="Farman M.L."/>
            <person name="Kohn L.M."/>
            <person name="Birren B."/>
            <person name="Ma L.-J."/>
            <person name="Dean R.A."/>
        </authorList>
    </citation>
    <scope>NUCLEOTIDE SEQUENCE</scope>
    <source>
        <strain evidence="8">R3-111a-1</strain>
    </source>
</reference>
<proteinExistence type="inferred from homology"/>
<reference evidence="8" key="5">
    <citation type="submission" date="2018-04" db="UniProtKB">
        <authorList>
            <consortium name="EnsemblFungi"/>
        </authorList>
    </citation>
    <scope>IDENTIFICATION</scope>
    <source>
        <strain evidence="8">R3-111a-1</strain>
    </source>
</reference>
<evidence type="ECO:0000313" key="8">
    <source>
        <dbReference type="EnsemblFungi" id="EJT79169"/>
    </source>
</evidence>
<keyword evidence="9" id="KW-1185">Reference proteome</keyword>
<dbReference type="InterPro" id="IPR052087">
    <property type="entry name" value="RRP12"/>
</dbReference>
<dbReference type="RefSeq" id="XP_009220314.1">
    <property type="nucleotide sequence ID" value="XM_009222050.1"/>
</dbReference>
<sequence>MASVSLAEKLEKIRDPNLESQRQTRVVLAAIDETLKEQKTEPTATGYFAVLLSLLGRASAGESIAEDKAISLVYLLDLVAPFVPQALLRAKFTTIFTHLAPALAHQDAPAPLLRPSIGCLETLLLAQDSASWTLTVVQIGPRRAVAGLLNLAMEPRPKIRKRAQDALRNVLKSPPPSPSLDHPAADMCAETAMQSLADKVALARKDKKSVQAAHDPDLIHALQLTRIIASACGGWPSKKIEPLCELLLGIARSGSDHLTMAVFDVFEMIFEGMADEVARAKLPRLLEIISELHPSANDTQLLPPWIAILSRSYDVSAQMEPMETFQGLPDIFASIAEYLDSPSENIRTSASECLISFLANCIPSEVLLEPSIFDEKALERLGKTVEGLLSVKYQAAWPQTFSVLGAMLDALRWRADPLLIGVVKVVGELRASDAFLGKKEADEILGKAIRAMGPVTVLGALPLNLAKPSKNEPGRVWLLPLLRDYTANTNLAHFRSELVPLSELMFAKVLENGTAEKTMTVKIYETVVQQIWSVLPGYCDLPLDLLESFDETFAQQLSNLLYQQVDLRLDICRALRCLVESNQAVTSIEGPEDLVLQSRVSKAQAQKNLDFLGTFANNFLAVLFNVYSQTLPQTRGPILQTINAFLSVTPAKDLGETFDRLCKALAAAFEEAVAKPAALKGQRAADQLPSSTHSLMDLVVTMSIYLPRENFTELFNIASLVILKDDDPQLQKKAYKLIPRLAKSDIGKEALVARHQELQTLLLTSAEKLSAPARRERLAAISALLPYIPNNSLHFIPSILPEVIVACKEHNERARNAAFELLVLMGQRMSAEKGVAIDNSKVPHMPEGAPAATASIEEYFTMLGAGLASHTPHVMSASVTAITRVLFEFHEEVAADTLEDVVKTVELFLTSNNRELVKSIMGFVKVCITGLPVEMMKPRLASLVPCIMTASHEHKGHFRSRVKHLLERLVRRFGFDEINKHCPEADRKLINGIRKSKERSKKRKEAAKENGEADAGDHQAKRRNQFESEYDHALFDSDEDDSASSDDSDDEMAGTKSGRANRNKGGKAYIVEDEDEPLDLLGQSALAKISSTKPMRMRKATKTKAKVDMDGKLILGRDDDGDDRMEVEDPAEAGEGGGVGAYVAALKGKDVPKKTLRGKLKWSNKRSKDDEDDDDDDLPDGDAAAAAAAVKGRKASFGSGRGRGGGRGGGRGAAAGGRAGKGGIASGRRGLGEGKQRGPPGHGGVAKSPRGRGRR</sequence>
<feature type="compositionally biased region" description="Basic residues" evidence="4">
    <location>
        <begin position="1154"/>
        <end position="1165"/>
    </location>
</feature>
<dbReference type="PANTHER" id="PTHR48287">
    <property type="entry name" value="ARM REPEAT SUPERFAMILY PROTEIN"/>
    <property type="match status" value="1"/>
</dbReference>
<accession>J3NSK6</accession>
<evidence type="ECO:0000259" key="6">
    <source>
        <dbReference type="Pfam" id="PF25772"/>
    </source>
</evidence>
<feature type="compositionally biased region" description="Acidic residues" evidence="4">
    <location>
        <begin position="1036"/>
        <end position="1052"/>
    </location>
</feature>
<dbReference type="eggNOG" id="KOG1248">
    <property type="taxonomic scope" value="Eukaryota"/>
</dbReference>
<dbReference type="InterPro" id="IPR011989">
    <property type="entry name" value="ARM-like"/>
</dbReference>
<dbReference type="VEuPathDB" id="FungiDB:GGTG_04257"/>
<dbReference type="PANTHER" id="PTHR48287:SF1">
    <property type="entry name" value="ARM REPEAT SUPERFAMILY PROTEIN"/>
    <property type="match status" value="1"/>
</dbReference>
<comment type="subcellular location">
    <subcellularLocation>
        <location evidence="1">Nucleus</location>
    </subcellularLocation>
</comment>
<dbReference type="GeneID" id="20344715"/>
<dbReference type="SUPFAM" id="SSF48371">
    <property type="entry name" value="ARM repeat"/>
    <property type="match status" value="1"/>
</dbReference>
<reference evidence="7" key="3">
    <citation type="submission" date="2010-09" db="EMBL/GenBank/DDBJ databases">
        <title>Annotation of Gaeumannomyces graminis var. tritici R3-111a-1.</title>
        <authorList>
            <consortium name="The Broad Institute Genome Sequencing Platform"/>
            <person name="Ma L.-J."/>
            <person name="Dead R."/>
            <person name="Young S.K."/>
            <person name="Zeng Q."/>
            <person name="Gargeya S."/>
            <person name="Fitzgerald M."/>
            <person name="Haas B."/>
            <person name="Abouelleil A."/>
            <person name="Alvarado L."/>
            <person name="Arachchi H.M."/>
            <person name="Berlin A."/>
            <person name="Brown A."/>
            <person name="Chapman S.B."/>
            <person name="Chen Z."/>
            <person name="Dunbar C."/>
            <person name="Freedman E."/>
            <person name="Gearin G."/>
            <person name="Gellesch M."/>
            <person name="Goldberg J."/>
            <person name="Griggs A."/>
            <person name="Gujja S."/>
            <person name="Heiman D."/>
            <person name="Howarth C."/>
            <person name="Larson L."/>
            <person name="Lui A."/>
            <person name="MacDonald P.J.P."/>
            <person name="Mehta T."/>
            <person name="Montmayeur A."/>
            <person name="Murphy C."/>
            <person name="Neiman D."/>
            <person name="Pearson M."/>
            <person name="Priest M."/>
            <person name="Roberts A."/>
            <person name="Saif S."/>
            <person name="Shea T."/>
            <person name="Shenoy N."/>
            <person name="Sisk P."/>
            <person name="Stolte C."/>
            <person name="Sykes S."/>
            <person name="Yandava C."/>
            <person name="Wortman J."/>
            <person name="Nusbaum C."/>
            <person name="Birren B."/>
        </authorList>
    </citation>
    <scope>NUCLEOTIDE SEQUENCE</scope>
    <source>
        <strain evidence="7">R3-111a-1</strain>
    </source>
</reference>
<dbReference type="GO" id="GO:0005634">
    <property type="term" value="C:nucleus"/>
    <property type="evidence" value="ECO:0007669"/>
    <property type="project" value="UniProtKB-SubCell"/>
</dbReference>
<feature type="domain" description="RRP12 N-terminal HEAT" evidence="6">
    <location>
        <begin position="19"/>
        <end position="276"/>
    </location>
</feature>
<organism evidence="7">
    <name type="scientific">Gaeumannomyces tritici (strain R3-111a-1)</name>
    <name type="common">Wheat and barley take-all root rot fungus</name>
    <name type="synonym">Gaeumannomyces graminis var. tritici</name>
    <dbReference type="NCBI Taxonomy" id="644352"/>
    <lineage>
        <taxon>Eukaryota</taxon>
        <taxon>Fungi</taxon>
        <taxon>Dikarya</taxon>
        <taxon>Ascomycota</taxon>
        <taxon>Pezizomycotina</taxon>
        <taxon>Sordariomycetes</taxon>
        <taxon>Sordariomycetidae</taxon>
        <taxon>Magnaporthales</taxon>
        <taxon>Magnaporthaceae</taxon>
        <taxon>Gaeumannomyces</taxon>
    </lineage>
</organism>
<dbReference type="InterPro" id="IPR012978">
    <property type="entry name" value="HEAT_RRP12"/>
</dbReference>
<dbReference type="EnsemblFungi" id="EJT79169">
    <property type="protein sequence ID" value="EJT79169"/>
    <property type="gene ID" value="GGTG_04257"/>
</dbReference>
<feature type="region of interest" description="Disordered" evidence="4">
    <location>
        <begin position="989"/>
        <end position="1070"/>
    </location>
</feature>
<reference evidence="7" key="2">
    <citation type="submission" date="2010-07" db="EMBL/GenBank/DDBJ databases">
        <authorList>
            <consortium name="The Broad Institute Genome Sequencing Platform"/>
            <consortium name="Broad Institute Genome Sequencing Center for Infectious Disease"/>
            <person name="Ma L.-J."/>
            <person name="Dead R."/>
            <person name="Young S."/>
            <person name="Zeng Q."/>
            <person name="Koehrsen M."/>
            <person name="Alvarado L."/>
            <person name="Berlin A."/>
            <person name="Chapman S.B."/>
            <person name="Chen Z."/>
            <person name="Freedman E."/>
            <person name="Gellesch M."/>
            <person name="Goldberg J."/>
            <person name="Griggs A."/>
            <person name="Gujja S."/>
            <person name="Heilman E.R."/>
            <person name="Heiman D."/>
            <person name="Hepburn T."/>
            <person name="Howarth C."/>
            <person name="Jen D."/>
            <person name="Larson L."/>
            <person name="Mehta T."/>
            <person name="Neiman D."/>
            <person name="Pearson M."/>
            <person name="Roberts A."/>
            <person name="Saif S."/>
            <person name="Shea T."/>
            <person name="Shenoy N."/>
            <person name="Sisk P."/>
            <person name="Stolte C."/>
            <person name="Sykes S."/>
            <person name="Walk T."/>
            <person name="White J."/>
            <person name="Yandava C."/>
            <person name="Haas B."/>
            <person name="Nusbaum C."/>
            <person name="Birren B."/>
        </authorList>
    </citation>
    <scope>NUCLEOTIDE SEQUENCE</scope>
    <source>
        <strain evidence="7">R3-111a-1</strain>
    </source>
</reference>
<feature type="region of interest" description="Disordered" evidence="4">
    <location>
        <begin position="1092"/>
        <end position="1255"/>
    </location>
</feature>
<protein>
    <submittedName>
        <fullName evidence="7">Pre-rRNA processing protein Rrp12</fullName>
    </submittedName>
</protein>
<evidence type="ECO:0000256" key="3">
    <source>
        <dbReference type="ARBA" id="ARBA00023242"/>
    </source>
</evidence>
<dbReference type="Gene3D" id="1.25.10.10">
    <property type="entry name" value="Leucine-rich Repeat Variant"/>
    <property type="match status" value="2"/>
</dbReference>
<dbReference type="FunCoup" id="J3NSK6">
    <property type="interactions" value="934"/>
</dbReference>
<dbReference type="AlphaFoldDB" id="J3NSK6"/>
<dbReference type="OrthoDB" id="2192888at2759"/>
<feature type="compositionally biased region" description="Basic residues" evidence="4">
    <location>
        <begin position="994"/>
        <end position="1005"/>
    </location>
</feature>
<dbReference type="STRING" id="644352.J3NSK6"/>
<dbReference type="Pfam" id="PF25772">
    <property type="entry name" value="HEAT_RRP12_N"/>
    <property type="match status" value="1"/>
</dbReference>
<feature type="compositionally biased region" description="Basic and acidic residues" evidence="4">
    <location>
        <begin position="1105"/>
        <end position="1118"/>
    </location>
</feature>
<dbReference type="EMBL" id="GL385396">
    <property type="protein sequence ID" value="EJT79169.1"/>
    <property type="molecule type" value="Genomic_DNA"/>
</dbReference>
<reference evidence="9" key="1">
    <citation type="submission" date="2010-07" db="EMBL/GenBank/DDBJ databases">
        <title>The genome sequence of Gaeumannomyces graminis var. tritici strain R3-111a-1.</title>
        <authorList>
            <consortium name="The Broad Institute Genome Sequencing Platform"/>
            <person name="Ma L.-J."/>
            <person name="Dead R."/>
            <person name="Young S."/>
            <person name="Zeng Q."/>
            <person name="Koehrsen M."/>
            <person name="Alvarado L."/>
            <person name="Berlin A."/>
            <person name="Chapman S.B."/>
            <person name="Chen Z."/>
            <person name="Freedman E."/>
            <person name="Gellesch M."/>
            <person name="Goldberg J."/>
            <person name="Griggs A."/>
            <person name="Gujja S."/>
            <person name="Heilman E.R."/>
            <person name="Heiman D."/>
            <person name="Hepburn T."/>
            <person name="Howarth C."/>
            <person name="Jen D."/>
            <person name="Larson L."/>
            <person name="Mehta T."/>
            <person name="Neiman D."/>
            <person name="Pearson M."/>
            <person name="Roberts A."/>
            <person name="Saif S."/>
            <person name="Shea T."/>
            <person name="Shenoy N."/>
            <person name="Sisk P."/>
            <person name="Stolte C."/>
            <person name="Sykes S."/>
            <person name="Walk T."/>
            <person name="White J."/>
            <person name="Yandava C."/>
            <person name="Haas B."/>
            <person name="Nusbaum C."/>
            <person name="Birren B."/>
        </authorList>
    </citation>
    <scope>NUCLEOTIDE SEQUENCE [LARGE SCALE GENOMIC DNA]</scope>
    <source>
        <strain evidence="9">R3-111a-1</strain>
    </source>
</reference>
<dbReference type="Pfam" id="PF08161">
    <property type="entry name" value="RRP12_HEAT"/>
    <property type="match status" value="1"/>
</dbReference>
<feature type="compositionally biased region" description="Basic residues" evidence="4">
    <location>
        <begin position="1095"/>
        <end position="1104"/>
    </location>
</feature>
<keyword evidence="3" id="KW-0539">Nucleus</keyword>